<evidence type="ECO:0000313" key="2">
    <source>
        <dbReference type="Proteomes" id="UP000724584"/>
    </source>
</evidence>
<sequence length="141" mass="15609">MGKISKPLAEEIEHLGRENQRRQAGEVVLHGSCSLRIFRPFSRAAFNCVPRSFCGSPCFQQRRNTRREIETAQPPSPGCDETLSPAAEKSGSGPLEWLPACHRFATGNAVQVRPFVAHCPITTLPLLRALHFAAPAPPWPW</sequence>
<dbReference type="EMBL" id="JAGIZQ010000001">
    <property type="protein sequence ID" value="KAH6649845.1"/>
    <property type="molecule type" value="Genomic_DNA"/>
</dbReference>
<proteinExistence type="predicted"/>
<protein>
    <submittedName>
        <fullName evidence="1">Uncharacterized protein</fullName>
    </submittedName>
</protein>
<reference evidence="1 2" key="1">
    <citation type="journal article" date="2021" name="Nat. Commun.">
        <title>Genetic determinants of endophytism in the Arabidopsis root mycobiome.</title>
        <authorList>
            <person name="Mesny F."/>
            <person name="Miyauchi S."/>
            <person name="Thiergart T."/>
            <person name="Pickel B."/>
            <person name="Atanasova L."/>
            <person name="Karlsson M."/>
            <person name="Huettel B."/>
            <person name="Barry K.W."/>
            <person name="Haridas S."/>
            <person name="Chen C."/>
            <person name="Bauer D."/>
            <person name="Andreopoulos W."/>
            <person name="Pangilinan J."/>
            <person name="LaButti K."/>
            <person name="Riley R."/>
            <person name="Lipzen A."/>
            <person name="Clum A."/>
            <person name="Drula E."/>
            <person name="Henrissat B."/>
            <person name="Kohler A."/>
            <person name="Grigoriev I.V."/>
            <person name="Martin F.M."/>
            <person name="Hacquard S."/>
        </authorList>
    </citation>
    <scope>NUCLEOTIDE SEQUENCE [LARGE SCALE GENOMIC DNA]</scope>
    <source>
        <strain evidence="1 2">MPI-SDFR-AT-0079</strain>
    </source>
</reference>
<keyword evidence="2" id="KW-1185">Reference proteome</keyword>
<evidence type="ECO:0000313" key="1">
    <source>
        <dbReference type="EMBL" id="KAH6649845.1"/>
    </source>
</evidence>
<comment type="caution">
    <text evidence="1">The sequence shown here is derived from an EMBL/GenBank/DDBJ whole genome shotgun (WGS) entry which is preliminary data.</text>
</comment>
<accession>A0ACB7PLT8</accession>
<name>A0ACB7PLT8_9PEZI</name>
<gene>
    <name evidence="1" type="ORF">F5144DRAFT_588471</name>
</gene>
<dbReference type="Proteomes" id="UP000724584">
    <property type="component" value="Unassembled WGS sequence"/>
</dbReference>
<organism evidence="1 2">
    <name type="scientific">Chaetomium tenue</name>
    <dbReference type="NCBI Taxonomy" id="1854479"/>
    <lineage>
        <taxon>Eukaryota</taxon>
        <taxon>Fungi</taxon>
        <taxon>Dikarya</taxon>
        <taxon>Ascomycota</taxon>
        <taxon>Pezizomycotina</taxon>
        <taxon>Sordariomycetes</taxon>
        <taxon>Sordariomycetidae</taxon>
        <taxon>Sordariales</taxon>
        <taxon>Chaetomiaceae</taxon>
        <taxon>Chaetomium</taxon>
    </lineage>
</organism>